<evidence type="ECO:0000259" key="2">
    <source>
        <dbReference type="Pfam" id="PF20061"/>
    </source>
</evidence>
<sequence length="88" mass="10157">MSESMNRMLGDSPGRLIVKLVVVSVIVGFVMRSFGWYPMDIVHWIRDFLANLWRTGFRAFGEVGDYFLLGAVVVIPAFIILRLMSYRR</sequence>
<evidence type="ECO:0000256" key="1">
    <source>
        <dbReference type="SAM" id="Phobius"/>
    </source>
</evidence>
<feature type="transmembrane region" description="Helical" evidence="1">
    <location>
        <begin position="66"/>
        <end position="84"/>
    </location>
</feature>
<dbReference type="Proteomes" id="UP001549047">
    <property type="component" value="Unassembled WGS sequence"/>
</dbReference>
<reference evidence="3 4" key="1">
    <citation type="submission" date="2024-06" db="EMBL/GenBank/DDBJ databases">
        <title>Genomic Encyclopedia of Type Strains, Phase IV (KMG-IV): sequencing the most valuable type-strain genomes for metagenomic binning, comparative biology and taxonomic classification.</title>
        <authorList>
            <person name="Goeker M."/>
        </authorList>
    </citation>
    <scope>NUCLEOTIDE SEQUENCE [LARGE SCALE GENOMIC DNA]</scope>
    <source>
        <strain evidence="3 4">DSM 29780</strain>
    </source>
</reference>
<keyword evidence="4" id="KW-1185">Reference proteome</keyword>
<evidence type="ECO:0000313" key="3">
    <source>
        <dbReference type="EMBL" id="MET3613728.1"/>
    </source>
</evidence>
<feature type="transmembrane region" description="Helical" evidence="1">
    <location>
        <begin position="16"/>
        <end position="37"/>
    </location>
</feature>
<accession>A0ABV2IZC9</accession>
<dbReference type="InterPro" id="IPR045594">
    <property type="entry name" value="DUF6460"/>
</dbReference>
<protein>
    <recommendedName>
        <fullName evidence="2">DUF6460 domain-containing protein</fullName>
    </recommendedName>
</protein>
<keyword evidence="1" id="KW-1133">Transmembrane helix</keyword>
<dbReference type="RefSeq" id="WP_354556242.1">
    <property type="nucleotide sequence ID" value="NZ_JBEPMB010000002.1"/>
</dbReference>
<gene>
    <name evidence="3" type="ORF">ABID16_002057</name>
</gene>
<keyword evidence="1" id="KW-0812">Transmembrane</keyword>
<evidence type="ECO:0000313" key="4">
    <source>
        <dbReference type="Proteomes" id="UP001549047"/>
    </source>
</evidence>
<name>A0ABV2IZC9_9HYPH</name>
<organism evidence="3 4">
    <name type="scientific">Rhizobium aquaticum</name>
    <dbReference type="NCBI Taxonomy" id="1549636"/>
    <lineage>
        <taxon>Bacteria</taxon>
        <taxon>Pseudomonadati</taxon>
        <taxon>Pseudomonadota</taxon>
        <taxon>Alphaproteobacteria</taxon>
        <taxon>Hyphomicrobiales</taxon>
        <taxon>Rhizobiaceae</taxon>
        <taxon>Rhizobium/Agrobacterium group</taxon>
        <taxon>Rhizobium</taxon>
    </lineage>
</organism>
<proteinExistence type="predicted"/>
<comment type="caution">
    <text evidence="3">The sequence shown here is derived from an EMBL/GenBank/DDBJ whole genome shotgun (WGS) entry which is preliminary data.</text>
</comment>
<dbReference type="Pfam" id="PF20061">
    <property type="entry name" value="DUF6460"/>
    <property type="match status" value="1"/>
</dbReference>
<dbReference type="EMBL" id="JBEPMB010000002">
    <property type="protein sequence ID" value="MET3613728.1"/>
    <property type="molecule type" value="Genomic_DNA"/>
</dbReference>
<feature type="domain" description="DUF6460" evidence="2">
    <location>
        <begin position="52"/>
        <end position="87"/>
    </location>
</feature>
<keyword evidence="1" id="KW-0472">Membrane</keyword>